<dbReference type="CDD" id="cd00085">
    <property type="entry name" value="HNHc"/>
    <property type="match status" value="1"/>
</dbReference>
<gene>
    <name evidence="3" type="ORF">NFRAN_0228</name>
</gene>
<dbReference type="OrthoDB" id="11472at2157"/>
<accession>A0A484I6X8</accession>
<reference evidence="3 4" key="1">
    <citation type="submission" date="2019-02" db="EMBL/GenBank/DDBJ databases">
        <authorList>
            <person name="Lehtovirta-Morley E L."/>
        </authorList>
    </citation>
    <scope>NUCLEOTIDE SEQUENCE [LARGE SCALE GENOMIC DNA]</scope>
    <source>
        <strain evidence="3">NFRAN1</strain>
    </source>
</reference>
<dbReference type="InterPro" id="IPR003615">
    <property type="entry name" value="HNH_nuc"/>
</dbReference>
<proteinExistence type="predicted"/>
<dbReference type="Gene3D" id="1.10.30.50">
    <property type="match status" value="1"/>
</dbReference>
<keyword evidence="4" id="KW-1185">Reference proteome</keyword>
<name>A0A484I6X8_9ARCH</name>
<protein>
    <recommendedName>
        <fullName evidence="2">HNH nuclease domain-containing protein</fullName>
    </recommendedName>
</protein>
<organism evidence="3 4">
    <name type="scientific">Candidatus Nitrosocosmicus franklandianus</name>
    <dbReference type="NCBI Taxonomy" id="1798806"/>
    <lineage>
        <taxon>Archaea</taxon>
        <taxon>Nitrososphaerota</taxon>
        <taxon>Nitrososphaeria</taxon>
        <taxon>Nitrososphaerales</taxon>
        <taxon>Nitrososphaeraceae</taxon>
        <taxon>Candidatus Nitrosocosmicus</taxon>
    </lineage>
</organism>
<dbReference type="GeneID" id="60511041"/>
<dbReference type="Proteomes" id="UP000294299">
    <property type="component" value="Chromosome NFRAN"/>
</dbReference>
<evidence type="ECO:0000259" key="2">
    <source>
        <dbReference type="SMART" id="SM00507"/>
    </source>
</evidence>
<evidence type="ECO:0000313" key="4">
    <source>
        <dbReference type="Proteomes" id="UP000294299"/>
    </source>
</evidence>
<evidence type="ECO:0000256" key="1">
    <source>
        <dbReference type="SAM" id="MobiDB-lite"/>
    </source>
</evidence>
<dbReference type="KEGG" id="nfn:NFRAN_0228"/>
<sequence>MAGSRKRKERKRKNDQSTPTVTTVSTIIDTKSMRLNVSNTTTDIASLQDNSSSTTVIQNSKTYKIPNNFIVYIREFDKIDEQGIQRCRNLKCMEPVCKPFKKYCSRKCSKEFTRWYNSNFYWRNVRNRVLRRDNFTCQICGIQLDRRKKKNKSQKNWLECDHIIPKSYYYHLGYQFDTLDNKVRTILEFIHNGNNLRTLCYKCHKKQSVTVVSTRTKLIDLNKEII</sequence>
<dbReference type="EMBL" id="LR216287">
    <property type="protein sequence ID" value="VFJ12549.1"/>
    <property type="molecule type" value="Genomic_DNA"/>
</dbReference>
<evidence type="ECO:0000313" key="3">
    <source>
        <dbReference type="EMBL" id="VFJ12549.1"/>
    </source>
</evidence>
<feature type="domain" description="HNH nuclease" evidence="2">
    <location>
        <begin position="124"/>
        <end position="205"/>
    </location>
</feature>
<feature type="compositionally biased region" description="Basic residues" evidence="1">
    <location>
        <begin position="1"/>
        <end position="13"/>
    </location>
</feature>
<dbReference type="RefSeq" id="WP_197731080.1">
    <property type="nucleotide sequence ID" value="NZ_LR216287.1"/>
</dbReference>
<dbReference type="AlphaFoldDB" id="A0A484I6X8"/>
<dbReference type="SMART" id="SM00507">
    <property type="entry name" value="HNHc"/>
    <property type="match status" value="1"/>
</dbReference>
<feature type="region of interest" description="Disordered" evidence="1">
    <location>
        <begin position="1"/>
        <end position="22"/>
    </location>
</feature>